<dbReference type="InterPro" id="IPR052162">
    <property type="entry name" value="Sensor_kinase/Photoreceptor"/>
</dbReference>
<dbReference type="GO" id="GO:0000155">
    <property type="term" value="F:phosphorelay sensor kinase activity"/>
    <property type="evidence" value="ECO:0007669"/>
    <property type="project" value="InterPro"/>
</dbReference>
<dbReference type="Pfam" id="PF02518">
    <property type="entry name" value="HATPase_c"/>
    <property type="match status" value="1"/>
</dbReference>
<sequence>MNGIEMIPAQQPGTKNRPIAALLAGIAAICAATSFCGWLFEVRQLQTFGFDTFPIRPLTSVGYVGVSLGLLASICDRQRAATLLWILPIVVAASYIAETLTGSAWSLARLIGEIPPLGSDHGYIPRPRLISAGILLLLTISAFGSRIRGWFSAEAVGLIATGVLCLSMAAGMMILFAEPTHKVPQVLIASMPSAFMGIILSITLILLNADLAIVRAVARRRGNWWMLAFLPAALLLPIIPSVLELFFWSRNGMSAAATEALVTLCNMLIVGMITFWAITRISRAQAHALELSDAVDSATVAITTADGRIAYWSGGCERLYGWTAAEARGQYKYLLLRSVCPIYSVESRQSDGHIQELIELHRDGREVSVVERGVNVSGPGREPVIALKLTDTTERQKAMEALRDSEERLAAASLAHELGVFEWDVKTGRIEWSLGTEQRLGLRPGSISSFESWRAQVDPSDVQTSLEIIARAVQTRADRFSFRYRFIQPNGGVRAVEGSSRAFYDEQGNLVRTIGVILDITQRDEHDSELRRREAQLRSILQTVPDAMVVIDNNALIQQFSAAAERLWGYRAEDVLGRSATILVPENVRETHMTVLRRFLEHGEGVIGDIHTSTAESAEGRCFPIEIRTGVARIDTQFLLTMFVRDMSERLATQERLSDLSAEIAHVSRQSAMSELAADLAHELNQPLSATSNYLSAARMLLERGEQGEKVIELLRTAVDQTQRAGEIIRRLRAFMARGEVEMRAESIERTVRDAADLVQVGTTHFNIRTAFQLDPQVRFVFADRIQVQQVLVNLIRNAMQALRGCDRPDRIITISSRKLDDQTVEIAVADNGPGMPAQVLETIFTRFTTTKGGRGGMGIGLSISKRIIEAHGGSLSAANQPEGGAIFRFTLPMIEGGHD</sequence>
<evidence type="ECO:0000256" key="3">
    <source>
        <dbReference type="ARBA" id="ARBA00022553"/>
    </source>
</evidence>
<evidence type="ECO:0000313" key="10">
    <source>
        <dbReference type="EMBL" id="MBB5710726.1"/>
    </source>
</evidence>
<feature type="domain" description="PAS" evidence="8">
    <location>
        <begin position="300"/>
        <end position="330"/>
    </location>
</feature>
<evidence type="ECO:0000256" key="2">
    <source>
        <dbReference type="ARBA" id="ARBA00012438"/>
    </source>
</evidence>
<feature type="transmembrane region" description="Helical" evidence="6">
    <location>
        <begin position="189"/>
        <end position="213"/>
    </location>
</feature>
<dbReference type="InterPro" id="IPR001610">
    <property type="entry name" value="PAC"/>
</dbReference>
<dbReference type="Proteomes" id="UP000527143">
    <property type="component" value="Unassembled WGS sequence"/>
</dbReference>
<dbReference type="EMBL" id="JACIJF010000004">
    <property type="protein sequence ID" value="MBB5710726.1"/>
    <property type="molecule type" value="Genomic_DNA"/>
</dbReference>
<dbReference type="SUPFAM" id="SSF47384">
    <property type="entry name" value="Homodimeric domain of signal transducing histidine kinase"/>
    <property type="match status" value="1"/>
</dbReference>
<feature type="transmembrane region" description="Helical" evidence="6">
    <location>
        <begin position="60"/>
        <end position="76"/>
    </location>
</feature>
<dbReference type="SMART" id="SM00086">
    <property type="entry name" value="PAC"/>
    <property type="match status" value="2"/>
</dbReference>
<dbReference type="Pfam" id="PF00512">
    <property type="entry name" value="HisKA"/>
    <property type="match status" value="1"/>
</dbReference>
<dbReference type="Gene3D" id="1.10.287.130">
    <property type="match status" value="1"/>
</dbReference>
<dbReference type="SUPFAM" id="SSF55874">
    <property type="entry name" value="ATPase domain of HSP90 chaperone/DNA topoisomerase II/histidine kinase"/>
    <property type="match status" value="1"/>
</dbReference>
<comment type="catalytic activity">
    <reaction evidence="1">
        <text>ATP + protein L-histidine = ADP + protein N-phospho-L-histidine.</text>
        <dbReference type="EC" id="2.7.13.3"/>
    </reaction>
</comment>
<dbReference type="SUPFAM" id="SSF55785">
    <property type="entry name" value="PYP-like sensor domain (PAS domain)"/>
    <property type="match status" value="3"/>
</dbReference>
<dbReference type="InterPro" id="IPR000700">
    <property type="entry name" value="PAS-assoc_C"/>
</dbReference>
<dbReference type="InterPro" id="IPR004358">
    <property type="entry name" value="Sig_transdc_His_kin-like_C"/>
</dbReference>
<organism evidence="10 11">
    <name type="scientific">Sphingomonas xinjiangensis</name>
    <dbReference type="NCBI Taxonomy" id="643568"/>
    <lineage>
        <taxon>Bacteria</taxon>
        <taxon>Pseudomonadati</taxon>
        <taxon>Pseudomonadota</taxon>
        <taxon>Alphaproteobacteria</taxon>
        <taxon>Sphingomonadales</taxon>
        <taxon>Sphingomonadaceae</taxon>
        <taxon>Sphingomonas</taxon>
    </lineage>
</organism>
<dbReference type="InterPro" id="IPR005467">
    <property type="entry name" value="His_kinase_dom"/>
</dbReference>
<gene>
    <name evidence="10" type="ORF">FHT02_001957</name>
</gene>
<evidence type="ECO:0000259" key="7">
    <source>
        <dbReference type="PROSITE" id="PS50109"/>
    </source>
</evidence>
<keyword evidence="6" id="KW-1133">Transmembrane helix</keyword>
<dbReference type="InterPro" id="IPR013767">
    <property type="entry name" value="PAS_fold"/>
</dbReference>
<dbReference type="PROSITE" id="PS50112">
    <property type="entry name" value="PAS"/>
    <property type="match status" value="2"/>
</dbReference>
<feature type="transmembrane region" description="Helical" evidence="6">
    <location>
        <begin position="83"/>
        <end position="108"/>
    </location>
</feature>
<keyword evidence="6" id="KW-0472">Membrane</keyword>
<dbReference type="InterPro" id="IPR036890">
    <property type="entry name" value="HATPase_C_sf"/>
</dbReference>
<dbReference type="AlphaFoldDB" id="A0A840YM25"/>
<feature type="domain" description="PAC" evidence="9">
    <location>
        <begin position="480"/>
        <end position="532"/>
    </location>
</feature>
<dbReference type="PANTHER" id="PTHR43304">
    <property type="entry name" value="PHYTOCHROME-LIKE PROTEIN CPH1"/>
    <property type="match status" value="1"/>
</dbReference>
<reference evidence="10 11" key="1">
    <citation type="submission" date="2020-08" db="EMBL/GenBank/DDBJ databases">
        <title>Genomic Encyclopedia of Type Strains, Phase IV (KMG-IV): sequencing the most valuable type-strain genomes for metagenomic binning, comparative biology and taxonomic classification.</title>
        <authorList>
            <person name="Goeker M."/>
        </authorList>
    </citation>
    <scope>NUCLEOTIDE SEQUENCE [LARGE SCALE GENOMIC DNA]</scope>
    <source>
        <strain evidence="10 11">DSM 26736</strain>
    </source>
</reference>
<feature type="transmembrane region" description="Helical" evidence="6">
    <location>
        <begin position="260"/>
        <end position="278"/>
    </location>
</feature>
<dbReference type="InterPro" id="IPR003594">
    <property type="entry name" value="HATPase_dom"/>
</dbReference>
<feature type="transmembrane region" description="Helical" evidence="6">
    <location>
        <begin position="225"/>
        <end position="248"/>
    </location>
</feature>
<evidence type="ECO:0000256" key="1">
    <source>
        <dbReference type="ARBA" id="ARBA00000085"/>
    </source>
</evidence>
<dbReference type="SMART" id="SM00091">
    <property type="entry name" value="PAS"/>
    <property type="match status" value="3"/>
</dbReference>
<accession>A0A840YM25</accession>
<feature type="transmembrane region" description="Helical" evidence="6">
    <location>
        <begin position="128"/>
        <end position="144"/>
    </location>
</feature>
<feature type="domain" description="PAS" evidence="8">
    <location>
        <begin position="533"/>
        <end position="603"/>
    </location>
</feature>
<name>A0A840YM25_9SPHN</name>
<dbReference type="InterPro" id="IPR036097">
    <property type="entry name" value="HisK_dim/P_sf"/>
</dbReference>
<keyword evidence="5 10" id="KW-0418">Kinase</keyword>
<dbReference type="SMART" id="SM00387">
    <property type="entry name" value="HATPase_c"/>
    <property type="match status" value="1"/>
</dbReference>
<dbReference type="NCBIfam" id="TIGR00229">
    <property type="entry name" value="sensory_box"/>
    <property type="match status" value="2"/>
</dbReference>
<dbReference type="InterPro" id="IPR035965">
    <property type="entry name" value="PAS-like_dom_sf"/>
</dbReference>
<dbReference type="Gene3D" id="3.30.565.10">
    <property type="entry name" value="Histidine kinase-like ATPase, C-terminal domain"/>
    <property type="match status" value="1"/>
</dbReference>
<dbReference type="Gene3D" id="2.10.70.100">
    <property type="match status" value="1"/>
</dbReference>
<evidence type="ECO:0000256" key="6">
    <source>
        <dbReference type="SAM" id="Phobius"/>
    </source>
</evidence>
<dbReference type="Gene3D" id="3.30.450.20">
    <property type="entry name" value="PAS domain"/>
    <property type="match status" value="3"/>
</dbReference>
<keyword evidence="11" id="KW-1185">Reference proteome</keyword>
<feature type="transmembrane region" description="Helical" evidence="6">
    <location>
        <begin position="20"/>
        <end position="40"/>
    </location>
</feature>
<evidence type="ECO:0000256" key="5">
    <source>
        <dbReference type="ARBA" id="ARBA00022777"/>
    </source>
</evidence>
<dbReference type="InterPro" id="IPR013655">
    <property type="entry name" value="PAS_fold_3"/>
</dbReference>
<dbReference type="GO" id="GO:0006355">
    <property type="term" value="P:regulation of DNA-templated transcription"/>
    <property type="evidence" value="ECO:0007669"/>
    <property type="project" value="InterPro"/>
</dbReference>
<keyword evidence="4 10" id="KW-0808">Transferase</keyword>
<dbReference type="Pfam" id="PF00989">
    <property type="entry name" value="PAS"/>
    <property type="match status" value="1"/>
</dbReference>
<keyword evidence="6" id="KW-0812">Transmembrane</keyword>
<feature type="transmembrane region" description="Helical" evidence="6">
    <location>
        <begin position="156"/>
        <end position="177"/>
    </location>
</feature>
<dbReference type="CDD" id="cd00082">
    <property type="entry name" value="HisKA"/>
    <property type="match status" value="1"/>
</dbReference>
<dbReference type="PROSITE" id="PS50109">
    <property type="entry name" value="HIS_KIN"/>
    <property type="match status" value="1"/>
</dbReference>
<dbReference type="PROSITE" id="PS50113">
    <property type="entry name" value="PAC"/>
    <property type="match status" value="1"/>
</dbReference>
<dbReference type="RefSeq" id="WP_343056891.1">
    <property type="nucleotide sequence ID" value="NZ_JACIJF010000004.1"/>
</dbReference>
<dbReference type="SMART" id="SM00388">
    <property type="entry name" value="HisKA"/>
    <property type="match status" value="1"/>
</dbReference>
<evidence type="ECO:0000256" key="4">
    <source>
        <dbReference type="ARBA" id="ARBA00022679"/>
    </source>
</evidence>
<protein>
    <recommendedName>
        <fullName evidence="2">histidine kinase</fullName>
        <ecNumber evidence="2">2.7.13.3</ecNumber>
    </recommendedName>
</protein>
<evidence type="ECO:0000259" key="9">
    <source>
        <dbReference type="PROSITE" id="PS50113"/>
    </source>
</evidence>
<dbReference type="EC" id="2.7.13.3" evidence="2"/>
<proteinExistence type="predicted"/>
<dbReference type="InterPro" id="IPR000014">
    <property type="entry name" value="PAS"/>
</dbReference>
<comment type="caution">
    <text evidence="10">The sequence shown here is derived from an EMBL/GenBank/DDBJ whole genome shotgun (WGS) entry which is preliminary data.</text>
</comment>
<feature type="domain" description="Histidine kinase" evidence="7">
    <location>
        <begin position="679"/>
        <end position="896"/>
    </location>
</feature>
<dbReference type="PRINTS" id="PR00344">
    <property type="entry name" value="BCTRLSENSOR"/>
</dbReference>
<evidence type="ECO:0000259" key="8">
    <source>
        <dbReference type="PROSITE" id="PS50112"/>
    </source>
</evidence>
<dbReference type="InterPro" id="IPR003661">
    <property type="entry name" value="HisK_dim/P_dom"/>
</dbReference>
<dbReference type="CDD" id="cd00130">
    <property type="entry name" value="PAS"/>
    <property type="match status" value="2"/>
</dbReference>
<dbReference type="Pfam" id="PF08447">
    <property type="entry name" value="PAS_3"/>
    <property type="match status" value="1"/>
</dbReference>
<keyword evidence="3" id="KW-0597">Phosphoprotein</keyword>
<dbReference type="PANTHER" id="PTHR43304:SF1">
    <property type="entry name" value="PAC DOMAIN-CONTAINING PROTEIN"/>
    <property type="match status" value="1"/>
</dbReference>
<evidence type="ECO:0000313" key="11">
    <source>
        <dbReference type="Proteomes" id="UP000527143"/>
    </source>
</evidence>